<proteinExistence type="predicted"/>
<sequence>MTRLCHSTGSLLKTNWVYEINLTVDNISSFPKDPERRLEWCNAVRMHTSALEPFTLSDNSVLCSKHFTEDMFDRTGQTVRLRDKAIPSVFSLQARKDLKAKDTQLQEKEVGCRDANLPQ</sequence>
<dbReference type="PROSITE" id="PS50950">
    <property type="entry name" value="ZF_THAP"/>
    <property type="match status" value="1"/>
</dbReference>
<dbReference type="GO" id="GO:0003677">
    <property type="term" value="F:DNA binding"/>
    <property type="evidence" value="ECO:0007669"/>
    <property type="project" value="UniProtKB-UniRule"/>
</dbReference>
<keyword evidence="8" id="KW-1185">Reference proteome</keyword>
<dbReference type="AlphaFoldDB" id="A0AAR2L6H4"/>
<evidence type="ECO:0000256" key="3">
    <source>
        <dbReference type="ARBA" id="ARBA00022833"/>
    </source>
</evidence>
<dbReference type="InterPro" id="IPR006612">
    <property type="entry name" value="THAP_Znf"/>
</dbReference>
<keyword evidence="4 5" id="KW-0238">DNA-binding</keyword>
<dbReference type="Gene3D" id="6.20.210.20">
    <property type="entry name" value="THAP domain"/>
    <property type="match status" value="1"/>
</dbReference>
<protein>
    <recommendedName>
        <fullName evidence="6">THAP-type domain-containing protein</fullName>
    </recommendedName>
</protein>
<reference evidence="7 8" key="1">
    <citation type="submission" date="2020-10" db="EMBL/GenBank/DDBJ databases">
        <title>Pygocentrus nattereri (red-bellied piranha) genome, fPygNat1, primary haplotype.</title>
        <authorList>
            <person name="Myers G."/>
            <person name="Meyer A."/>
            <person name="Karagic N."/>
            <person name="Pippel M."/>
            <person name="Winkler S."/>
            <person name="Tracey A."/>
            <person name="Wood J."/>
            <person name="Formenti G."/>
            <person name="Howe K."/>
            <person name="Fedrigo O."/>
            <person name="Jarvis E.D."/>
        </authorList>
    </citation>
    <scope>NUCLEOTIDE SEQUENCE [LARGE SCALE GENOMIC DNA]</scope>
</reference>
<dbReference type="SUPFAM" id="SSF57716">
    <property type="entry name" value="Glucocorticoid receptor-like (DNA-binding domain)"/>
    <property type="match status" value="1"/>
</dbReference>
<evidence type="ECO:0000313" key="8">
    <source>
        <dbReference type="Proteomes" id="UP001501920"/>
    </source>
</evidence>
<dbReference type="Ensembl" id="ENSPNAT00000069098.1">
    <property type="protein sequence ID" value="ENSPNAP00000070257.1"/>
    <property type="gene ID" value="ENSPNAG00000034614.1"/>
</dbReference>
<reference evidence="7" key="3">
    <citation type="submission" date="2025-09" db="UniProtKB">
        <authorList>
            <consortium name="Ensembl"/>
        </authorList>
    </citation>
    <scope>IDENTIFICATION</scope>
</reference>
<reference evidence="7" key="2">
    <citation type="submission" date="2025-08" db="UniProtKB">
        <authorList>
            <consortium name="Ensembl"/>
        </authorList>
    </citation>
    <scope>IDENTIFICATION</scope>
</reference>
<evidence type="ECO:0000256" key="5">
    <source>
        <dbReference type="PROSITE-ProRule" id="PRU00309"/>
    </source>
</evidence>
<evidence type="ECO:0000256" key="4">
    <source>
        <dbReference type="ARBA" id="ARBA00023125"/>
    </source>
</evidence>
<evidence type="ECO:0000256" key="1">
    <source>
        <dbReference type="ARBA" id="ARBA00022723"/>
    </source>
</evidence>
<dbReference type="SMART" id="SM00692">
    <property type="entry name" value="DM3"/>
    <property type="match status" value="1"/>
</dbReference>
<dbReference type="PANTHER" id="PTHR47696">
    <property type="entry name" value="THAP DOMAIN-CONTAINING PROTEIN 2"/>
    <property type="match status" value="1"/>
</dbReference>
<dbReference type="GO" id="GO:0008270">
    <property type="term" value="F:zinc ion binding"/>
    <property type="evidence" value="ECO:0007669"/>
    <property type="project" value="UniProtKB-KW"/>
</dbReference>
<dbReference type="InterPro" id="IPR038441">
    <property type="entry name" value="THAP_Znf_sf"/>
</dbReference>
<feature type="domain" description="THAP-type" evidence="6">
    <location>
        <begin position="1"/>
        <end position="90"/>
    </location>
</feature>
<dbReference type="PANTHER" id="PTHR47696:SF1">
    <property type="entry name" value="THAP DOMAIN-CONTAINING PROTEIN 2"/>
    <property type="match status" value="1"/>
</dbReference>
<keyword evidence="2 5" id="KW-0863">Zinc-finger</keyword>
<dbReference type="SMART" id="SM00980">
    <property type="entry name" value="THAP"/>
    <property type="match status" value="1"/>
</dbReference>
<evidence type="ECO:0000256" key="2">
    <source>
        <dbReference type="ARBA" id="ARBA00022771"/>
    </source>
</evidence>
<dbReference type="Pfam" id="PF05485">
    <property type="entry name" value="THAP"/>
    <property type="match status" value="1"/>
</dbReference>
<dbReference type="Proteomes" id="UP001501920">
    <property type="component" value="Chromosome 13"/>
</dbReference>
<keyword evidence="3" id="KW-0862">Zinc</keyword>
<dbReference type="GeneTree" id="ENSGT01120000274434"/>
<accession>A0AAR2L6H4</accession>
<name>A0AAR2L6H4_PYGNA</name>
<keyword evidence="1" id="KW-0479">Metal-binding</keyword>
<dbReference type="InterPro" id="IPR026521">
    <property type="entry name" value="THAP2"/>
</dbReference>
<evidence type="ECO:0000313" key="7">
    <source>
        <dbReference type="Ensembl" id="ENSPNAP00000070257.1"/>
    </source>
</evidence>
<organism evidence="7 8">
    <name type="scientific">Pygocentrus nattereri</name>
    <name type="common">Red-bellied piranha</name>
    <dbReference type="NCBI Taxonomy" id="42514"/>
    <lineage>
        <taxon>Eukaryota</taxon>
        <taxon>Metazoa</taxon>
        <taxon>Chordata</taxon>
        <taxon>Craniata</taxon>
        <taxon>Vertebrata</taxon>
        <taxon>Euteleostomi</taxon>
        <taxon>Actinopterygii</taxon>
        <taxon>Neopterygii</taxon>
        <taxon>Teleostei</taxon>
        <taxon>Ostariophysi</taxon>
        <taxon>Characiformes</taxon>
        <taxon>Characoidei</taxon>
        <taxon>Pygocentrus</taxon>
    </lineage>
</organism>
<evidence type="ECO:0000259" key="6">
    <source>
        <dbReference type="PROSITE" id="PS50950"/>
    </source>
</evidence>